<evidence type="ECO:0000256" key="3">
    <source>
        <dbReference type="SAM" id="MobiDB-lite"/>
    </source>
</evidence>
<dbReference type="PATRIC" id="fig|104336.4.peg.975"/>
<dbReference type="InterPro" id="IPR006442">
    <property type="entry name" value="Antitoxin_Phd/YefM"/>
</dbReference>
<dbReference type="SUPFAM" id="SSF143120">
    <property type="entry name" value="YefM-like"/>
    <property type="match status" value="1"/>
</dbReference>
<organism evidence="4 5">
    <name type="scientific">Microbacterium foliorum</name>
    <dbReference type="NCBI Taxonomy" id="104336"/>
    <lineage>
        <taxon>Bacteria</taxon>
        <taxon>Bacillati</taxon>
        <taxon>Actinomycetota</taxon>
        <taxon>Actinomycetes</taxon>
        <taxon>Micrococcales</taxon>
        <taxon>Microbacteriaceae</taxon>
        <taxon>Microbacterium</taxon>
    </lineage>
</organism>
<accession>A0A0F0KRV4</accession>
<feature type="compositionally biased region" description="Basic and acidic residues" evidence="3">
    <location>
        <begin position="71"/>
        <end position="84"/>
    </location>
</feature>
<dbReference type="Proteomes" id="UP000033572">
    <property type="component" value="Unassembled WGS sequence"/>
</dbReference>
<keyword evidence="5" id="KW-1185">Reference proteome</keyword>
<dbReference type="EMBL" id="JYIU01000035">
    <property type="protein sequence ID" value="KJL23613.1"/>
    <property type="molecule type" value="Genomic_DNA"/>
</dbReference>
<evidence type="ECO:0000256" key="1">
    <source>
        <dbReference type="ARBA" id="ARBA00009981"/>
    </source>
</evidence>
<dbReference type="RefSeq" id="WP_045253369.1">
    <property type="nucleotide sequence ID" value="NZ_CP031425.1"/>
</dbReference>
<proteinExistence type="inferred from homology"/>
<comment type="function">
    <text evidence="2">Antitoxin component of a type II toxin-antitoxin (TA) system.</text>
</comment>
<dbReference type="GeneID" id="94443641"/>
<dbReference type="InterPro" id="IPR051416">
    <property type="entry name" value="phD-YefM_TA_antitoxins"/>
</dbReference>
<gene>
    <name evidence="4" type="ORF">RN50_00951</name>
</gene>
<evidence type="ECO:0000313" key="4">
    <source>
        <dbReference type="EMBL" id="KJL23613.1"/>
    </source>
</evidence>
<dbReference type="NCBIfam" id="TIGR01552">
    <property type="entry name" value="phd_fam"/>
    <property type="match status" value="1"/>
</dbReference>
<reference evidence="4 5" key="1">
    <citation type="submission" date="2015-02" db="EMBL/GenBank/DDBJ databases">
        <title>Draft genome sequences of ten Microbacterium spp. with emphasis on heavy metal contaminated environments.</title>
        <authorList>
            <person name="Corretto E."/>
        </authorList>
    </citation>
    <scope>NUCLEOTIDE SEQUENCE [LARGE SCALE GENOMIC DNA]</scope>
    <source>
        <strain evidence="4 5">DSM 12966</strain>
    </source>
</reference>
<dbReference type="Pfam" id="PF02604">
    <property type="entry name" value="PhdYeFM_antitox"/>
    <property type="match status" value="1"/>
</dbReference>
<evidence type="ECO:0000256" key="2">
    <source>
        <dbReference type="RuleBase" id="RU362080"/>
    </source>
</evidence>
<protein>
    <recommendedName>
        <fullName evidence="2">Antitoxin</fullName>
    </recommendedName>
</protein>
<comment type="caution">
    <text evidence="4">The sequence shown here is derived from an EMBL/GenBank/DDBJ whole genome shotgun (WGS) entry which is preliminary data.</text>
</comment>
<name>A0A0F0KRV4_9MICO</name>
<dbReference type="KEGG" id="mfol:DXT68_04510"/>
<evidence type="ECO:0000313" key="5">
    <source>
        <dbReference type="Proteomes" id="UP000033572"/>
    </source>
</evidence>
<dbReference type="Gene3D" id="3.40.1620.10">
    <property type="entry name" value="YefM-like domain"/>
    <property type="match status" value="1"/>
</dbReference>
<comment type="similarity">
    <text evidence="1 2">Belongs to the phD/YefM antitoxin family.</text>
</comment>
<dbReference type="AlphaFoldDB" id="A0A0F0KRV4"/>
<feature type="region of interest" description="Disordered" evidence="3">
    <location>
        <begin position="71"/>
        <end position="91"/>
    </location>
</feature>
<dbReference type="InterPro" id="IPR036165">
    <property type="entry name" value="YefM-like_sf"/>
</dbReference>
<dbReference type="PANTHER" id="PTHR35377">
    <property type="entry name" value="ANTITOXIN VAPB49-RELATED-RELATED"/>
    <property type="match status" value="1"/>
</dbReference>
<sequence length="91" mass="9871">MTTIVNVQDAKTRLSELLRRVESGEEIVIARAGAPIARISAATPRRRTFETALLPEIPPISGEALFDDAPHSELADWEVGHGDDPLTSAPR</sequence>